<dbReference type="Gene3D" id="3.30.420.10">
    <property type="entry name" value="Ribonuclease H-like superfamily/Ribonuclease H"/>
    <property type="match status" value="1"/>
</dbReference>
<feature type="domain" description="Tc1-like transposase DDE" evidence="1">
    <location>
        <begin position="130"/>
        <end position="229"/>
    </location>
</feature>
<dbReference type="InterPro" id="IPR038717">
    <property type="entry name" value="Tc1-like_DDE_dom"/>
</dbReference>
<dbReference type="InterPro" id="IPR036397">
    <property type="entry name" value="RNaseH_sf"/>
</dbReference>
<feature type="non-terminal residue" evidence="2">
    <location>
        <position position="1"/>
    </location>
</feature>
<accession>X0XP81</accession>
<name>X0XP81_9ZZZZ</name>
<feature type="non-terminal residue" evidence="2">
    <location>
        <position position="242"/>
    </location>
</feature>
<gene>
    <name evidence="2" type="ORF">S01H1_72677</name>
</gene>
<evidence type="ECO:0000259" key="1">
    <source>
        <dbReference type="Pfam" id="PF13358"/>
    </source>
</evidence>
<dbReference type="Pfam" id="PF13358">
    <property type="entry name" value="DDE_3"/>
    <property type="match status" value="1"/>
</dbReference>
<reference evidence="2" key="1">
    <citation type="journal article" date="2014" name="Front. Microbiol.">
        <title>High frequency of phylogenetically diverse reductive dehalogenase-homologous genes in deep subseafloor sedimentary metagenomes.</title>
        <authorList>
            <person name="Kawai M."/>
            <person name="Futagami T."/>
            <person name="Toyoda A."/>
            <person name="Takaki Y."/>
            <person name="Nishi S."/>
            <person name="Hori S."/>
            <person name="Arai W."/>
            <person name="Tsubouchi T."/>
            <person name="Morono Y."/>
            <person name="Uchiyama I."/>
            <person name="Ito T."/>
            <person name="Fujiyama A."/>
            <person name="Inagaki F."/>
            <person name="Takami H."/>
        </authorList>
    </citation>
    <scope>NUCLEOTIDE SEQUENCE</scope>
    <source>
        <strain evidence="2">Expedition CK06-06</strain>
    </source>
</reference>
<comment type="caution">
    <text evidence="2">The sequence shown here is derived from an EMBL/GenBank/DDBJ whole genome shotgun (WGS) entry which is preliminary data.</text>
</comment>
<protein>
    <recommendedName>
        <fullName evidence="1">Tc1-like transposase DDE domain-containing protein</fullName>
    </recommendedName>
</protein>
<dbReference type="EMBL" id="BARS01048500">
    <property type="protein sequence ID" value="GAG37147.1"/>
    <property type="molecule type" value="Genomic_DNA"/>
</dbReference>
<evidence type="ECO:0000313" key="2">
    <source>
        <dbReference type="EMBL" id="GAG37147.1"/>
    </source>
</evidence>
<sequence length="242" mass="27692">CVHRSTLEGFIVRYKSGGVERLLNHKSLNKIKKYEIASYKKAVFSILHSPPSCHGFNRTTWKLNDLQEVMGKRDLPINKRYISRIINNAGYKVTKARKRLTSNDPNYKDKLKAITDILSNLGSAEKFFSIDEYGPFGIKLYGGKSLVPPGEKKTIPQWQKSKGSIIITAALELSTNQVIHFYSETKNTSEMIKLLNLLIKKYKDDDCIYFSWDAASWHASKKLQERVDEINSNGFKQKIKSP</sequence>
<proteinExistence type="predicted"/>
<organism evidence="2">
    <name type="scientific">marine sediment metagenome</name>
    <dbReference type="NCBI Taxonomy" id="412755"/>
    <lineage>
        <taxon>unclassified sequences</taxon>
        <taxon>metagenomes</taxon>
        <taxon>ecological metagenomes</taxon>
    </lineage>
</organism>
<dbReference type="GO" id="GO:0003676">
    <property type="term" value="F:nucleic acid binding"/>
    <property type="evidence" value="ECO:0007669"/>
    <property type="project" value="InterPro"/>
</dbReference>
<dbReference type="AlphaFoldDB" id="X0XP81"/>